<dbReference type="Pfam" id="PF04998">
    <property type="entry name" value="RNA_pol_Rpb1_5"/>
    <property type="match status" value="1"/>
</dbReference>
<dbReference type="InterPro" id="IPR012757">
    <property type="entry name" value="RPO1C"/>
</dbReference>
<protein>
    <recommendedName>
        <fullName evidence="2">DNA-directed RNA polymerase</fullName>
        <ecNumber evidence="2">2.7.7.6</ecNumber>
    </recommendedName>
</protein>
<dbReference type="InterPro" id="IPR044893">
    <property type="entry name" value="RNA_pol_Rpb1_clamp_domain"/>
</dbReference>
<evidence type="ECO:0000256" key="11">
    <source>
        <dbReference type="ARBA" id="ARBA00023163"/>
    </source>
</evidence>
<dbReference type="CDD" id="cd06528">
    <property type="entry name" value="RNAP_A"/>
    <property type="match status" value="1"/>
</dbReference>
<dbReference type="Pfam" id="PF05000">
    <property type="entry name" value="RNA_pol_Rpb1_4"/>
    <property type="match status" value="1"/>
</dbReference>
<reference evidence="15" key="1">
    <citation type="journal article" date="2015" name="Nature">
        <title>Complex archaea that bridge the gap between prokaryotes and eukaryotes.</title>
        <authorList>
            <person name="Spang A."/>
            <person name="Saw J.H."/>
            <person name="Jorgensen S.L."/>
            <person name="Zaremba-Niedzwiedzka K."/>
            <person name="Martijn J."/>
            <person name="Lind A.E."/>
            <person name="van Eijk R."/>
            <person name="Schleper C."/>
            <person name="Guy L."/>
            <person name="Ettema T.J."/>
        </authorList>
    </citation>
    <scope>NUCLEOTIDE SEQUENCE</scope>
</reference>
<dbReference type="HAMAP" id="MF_00863">
    <property type="entry name" value="RNApol_arch_Rpo1N"/>
    <property type="match status" value="1"/>
</dbReference>
<dbReference type="Pfam" id="PF00623">
    <property type="entry name" value="RNA_pol_Rpb1_2"/>
    <property type="match status" value="1"/>
</dbReference>
<keyword evidence="9" id="KW-0460">Magnesium</keyword>
<evidence type="ECO:0000256" key="1">
    <source>
        <dbReference type="ARBA" id="ARBA00006460"/>
    </source>
</evidence>
<dbReference type="FunFam" id="2.40.40.20:FF:000019">
    <property type="entry name" value="DNA-directed RNA polymerase II subunit RPB1"/>
    <property type="match status" value="1"/>
</dbReference>
<dbReference type="Gene3D" id="1.10.150.390">
    <property type="match status" value="1"/>
</dbReference>
<dbReference type="HAMAP" id="MF_00411">
    <property type="entry name" value="RNApol_arch_Rpo1C"/>
    <property type="match status" value="1"/>
</dbReference>
<dbReference type="InterPro" id="IPR007083">
    <property type="entry name" value="RNA_pol_Rpb1_4"/>
</dbReference>
<feature type="region of interest" description="Disordered" evidence="13">
    <location>
        <begin position="1288"/>
        <end position="1310"/>
    </location>
</feature>
<comment type="similarity">
    <text evidence="1">Belongs to the RNA polymerase beta' chain family.</text>
</comment>
<evidence type="ECO:0000313" key="15">
    <source>
        <dbReference type="EMBL" id="AKC94880.1"/>
    </source>
</evidence>
<dbReference type="InterPro" id="IPR000722">
    <property type="entry name" value="RNA_pol_asu"/>
</dbReference>
<keyword evidence="3 15" id="KW-0240">DNA-directed RNA polymerase</keyword>
<evidence type="ECO:0000256" key="8">
    <source>
        <dbReference type="ARBA" id="ARBA00022833"/>
    </source>
</evidence>
<evidence type="ECO:0000256" key="7">
    <source>
        <dbReference type="ARBA" id="ARBA00022723"/>
    </source>
</evidence>
<dbReference type="GO" id="GO:0003677">
    <property type="term" value="F:DNA binding"/>
    <property type="evidence" value="ECO:0007669"/>
    <property type="project" value="UniProtKB-KW"/>
</dbReference>
<dbReference type="GO" id="GO:0008270">
    <property type="term" value="F:zinc ion binding"/>
    <property type="evidence" value="ECO:0007669"/>
    <property type="project" value="InterPro"/>
</dbReference>
<keyword evidence="8" id="KW-0862">Zinc</keyword>
<dbReference type="InterPro" id="IPR012758">
    <property type="entry name" value="RPO1N"/>
</dbReference>
<dbReference type="InterPro" id="IPR007080">
    <property type="entry name" value="RNA_pol_Rpb1_1"/>
</dbReference>
<dbReference type="Gene3D" id="6.10.250.2940">
    <property type="match status" value="1"/>
</dbReference>
<dbReference type="Gene3D" id="4.10.860.120">
    <property type="entry name" value="RNA polymerase II, clamp domain"/>
    <property type="match status" value="2"/>
</dbReference>
<dbReference type="EC" id="2.7.7.6" evidence="2"/>
<sequence length="1310" mass="146871">MWSPELKKISQIQFGILSPEEIRKLAVARILTPDTYNEDGSPVESGLMDRRLGTIEPGMRCRHCGNTVGDCTGHFGIIELARPVIHVGYAKSIIYKLLKSTCRVCARILLDDSIAQRYRDKLHDAQKQGEGILQKLQKEIAKEARKKSKCPHCQSEQFKVKYEKPTTFHEETIQGPVKLTPTDIQERFERIKSLDLYLLGIDTSFSRPEWMILTGLPVPPVSVRASITLESGIKSEDDLTHKLVDIIRINKRLRENIEAGAPQLIVEDLWELLQYHVTTYMDNEVAGIPPARHRSGRALRTLTQRLRGKEGRFRGNLSGKRVDFSARTVISPDPNISINEVGVPEQIAKILTVPERVTEFNVEEMKELVMNGPADHPGSNYIIRADKKRIDLRFVSDLKRTAESLDSGFIVERHLKDGDIVLFNRQPSLHRMSIMAHEVRVMPGKTFRLHLCVCTPYNADFDGDEMNLHIPQSEEARSETRVLMRVQEQILSPRYGGPIIGAIHDYITAAYLMTWKKTFFAREEAWQLLLAGNYEEALPTPAIEYPKELWTGKQLFSLLLPNDVNISSRTRTSQGDPLTSTEFDSDDAVVIRDGELLTGTIDRKAIGADESESVLHVVVKDHGSDRAREFIDSLTQMLLKYLSHLGFSLGLNTINFSDDVKLRISKGIANAEKEVDNIIQSYKQGQLQPLPGKTLRETLEMKIMGVLSKARDKSGEIARSNLGRDNTVVIMATTGARGTPLSITQMSAAVGQQSIRGERILRGYRERSLPHFKKGDYSAAARGFVRSNFREGLNPLEFFFHAQGGREGLVDTAVRTSTSGYLQRRLVNAMQDLQVNYDYTVRTSDGEIVQLKYGEDGVDPMKSYHGRPVDIQSLIQEVLAYVDDDISDPISEKYIADRIFSYSDDELPDKIKNDLYLEVKKINDLSKNDLEKICNGAYEAYQRALAEPGEAVGTIASQSIGEPGTQMTLKTFHFAGVAELNVTIGLPRLIEILDARKNPASPFMKIFLEEDKKADEAKAKEVLKRIELTTVKNVSQAITVEMGGLGIEIQLDQKLLKDRGLDISVIEERLNKLRKGKVIKIDDLNIRYEPENTSFDEIYKVEEKISTTQLKGIKEITKVIMVKEKSDNVDEWVLYAEGSNLSAVLTVPGVDPTRVTTNSVEEILGTLGVEAARQAIINEALGVLKDQGLEVDIRHLILVADLMTQNGGVRQIGRHGISGEKESVLAKAGFEVTVRHLLESAAYGKLDHLRGITENVIIGQMIPVGTGMVELIMFPGIWAEQSDPEALDQEYFSDEEVSDDTEDKEKKVEN</sequence>
<dbReference type="InterPro" id="IPR006592">
    <property type="entry name" value="RNA_pol_N"/>
</dbReference>
<dbReference type="InterPro" id="IPR007081">
    <property type="entry name" value="RNA_pol_Rpb1_5"/>
</dbReference>
<dbReference type="CDD" id="cd02582">
    <property type="entry name" value="RNAP_archeal_A"/>
    <property type="match status" value="1"/>
</dbReference>
<accession>A0A0F6PY77</accession>
<evidence type="ECO:0000256" key="3">
    <source>
        <dbReference type="ARBA" id="ARBA00022478"/>
    </source>
</evidence>
<evidence type="ECO:0000256" key="12">
    <source>
        <dbReference type="ARBA" id="ARBA00048552"/>
    </source>
</evidence>
<dbReference type="NCBIfam" id="NF006336">
    <property type="entry name" value="PRK08566.1"/>
    <property type="match status" value="1"/>
</dbReference>
<evidence type="ECO:0000256" key="6">
    <source>
        <dbReference type="ARBA" id="ARBA00022695"/>
    </source>
</evidence>
<dbReference type="InterPro" id="IPR042102">
    <property type="entry name" value="RNA_pol_Rpb1_3_sf"/>
</dbReference>
<evidence type="ECO:0000259" key="14">
    <source>
        <dbReference type="SMART" id="SM00663"/>
    </source>
</evidence>
<dbReference type="NCBIfam" id="TIGR02389">
    <property type="entry name" value="RNA_pol_rpoA2"/>
    <property type="match status" value="1"/>
</dbReference>
<comment type="catalytic activity">
    <reaction evidence="12">
        <text>RNA(n) + a ribonucleoside 5'-triphosphate = RNA(n+1) + diphosphate</text>
        <dbReference type="Rhea" id="RHEA:21248"/>
        <dbReference type="Rhea" id="RHEA-COMP:14527"/>
        <dbReference type="Rhea" id="RHEA-COMP:17342"/>
        <dbReference type="ChEBI" id="CHEBI:33019"/>
        <dbReference type="ChEBI" id="CHEBI:61557"/>
        <dbReference type="ChEBI" id="CHEBI:140395"/>
        <dbReference type="EC" id="2.7.7.6"/>
    </reaction>
</comment>
<dbReference type="Pfam" id="PF04997">
    <property type="entry name" value="RNA_pol_Rpb1_1"/>
    <property type="match status" value="1"/>
</dbReference>
<dbReference type="GO" id="GO:0003899">
    <property type="term" value="F:DNA-directed RNA polymerase activity"/>
    <property type="evidence" value="ECO:0007669"/>
    <property type="project" value="UniProtKB-EC"/>
</dbReference>
<dbReference type="PANTHER" id="PTHR19376:SF32">
    <property type="entry name" value="DNA-DIRECTED RNA POLYMERASE III SUBUNIT RPC1"/>
    <property type="match status" value="1"/>
</dbReference>
<keyword evidence="6" id="KW-0548">Nucleotidyltransferase</keyword>
<evidence type="ECO:0000256" key="2">
    <source>
        <dbReference type="ARBA" id="ARBA00012418"/>
    </source>
</evidence>
<keyword evidence="10" id="KW-0238">DNA-binding</keyword>
<dbReference type="Gene3D" id="1.10.132.30">
    <property type="match status" value="1"/>
</dbReference>
<dbReference type="GO" id="GO:0000428">
    <property type="term" value="C:DNA-directed RNA polymerase complex"/>
    <property type="evidence" value="ECO:0007669"/>
    <property type="project" value="UniProtKB-KW"/>
</dbReference>
<dbReference type="Gene3D" id="1.10.274.100">
    <property type="entry name" value="RNA polymerase Rpb1, domain 3"/>
    <property type="match status" value="1"/>
</dbReference>
<dbReference type="SUPFAM" id="SSF64484">
    <property type="entry name" value="beta and beta-prime subunits of DNA dependent RNA-polymerase"/>
    <property type="match status" value="1"/>
</dbReference>
<dbReference type="PANTHER" id="PTHR19376">
    <property type="entry name" value="DNA-DIRECTED RNA POLYMERASE"/>
    <property type="match status" value="1"/>
</dbReference>
<dbReference type="Gene3D" id="6.20.50.80">
    <property type="match status" value="1"/>
</dbReference>
<proteinExistence type="inferred from homology"/>
<feature type="compositionally biased region" description="Acidic residues" evidence="13">
    <location>
        <begin position="1288"/>
        <end position="1302"/>
    </location>
</feature>
<evidence type="ECO:0000256" key="9">
    <source>
        <dbReference type="ARBA" id="ARBA00022842"/>
    </source>
</evidence>
<dbReference type="GO" id="GO:0006351">
    <property type="term" value="P:DNA-templated transcription"/>
    <property type="evidence" value="ECO:0007669"/>
    <property type="project" value="InterPro"/>
</dbReference>
<feature type="domain" description="RNA polymerase N-terminal" evidence="14">
    <location>
        <begin position="209"/>
        <end position="514"/>
    </location>
</feature>
<dbReference type="InterPro" id="IPR038120">
    <property type="entry name" value="Rpb1_funnel_sf"/>
</dbReference>
<dbReference type="Gene3D" id="3.30.1490.180">
    <property type="entry name" value="RNA polymerase ii"/>
    <property type="match status" value="1"/>
</dbReference>
<dbReference type="SMART" id="SM00663">
    <property type="entry name" value="RPOLA_N"/>
    <property type="match status" value="1"/>
</dbReference>
<evidence type="ECO:0000256" key="4">
    <source>
        <dbReference type="ARBA" id="ARBA00022490"/>
    </source>
</evidence>
<keyword evidence="11" id="KW-0804">Transcription</keyword>
<keyword evidence="7" id="KW-0479">Metal-binding</keyword>
<name>A0A0F6PY77_9ZZZZ</name>
<dbReference type="NCBIfam" id="TIGR02390">
    <property type="entry name" value="RNA_pol_rpoA1"/>
    <property type="match status" value="1"/>
</dbReference>
<organism evidence="15">
    <name type="scientific">uncultured organism</name>
    <dbReference type="NCBI Taxonomy" id="155900"/>
    <lineage>
        <taxon>unclassified sequences</taxon>
        <taxon>environmental samples</taxon>
    </lineage>
</organism>
<dbReference type="InterPro" id="IPR007066">
    <property type="entry name" value="RNA_pol_Rpb1_3"/>
</dbReference>
<keyword evidence="5" id="KW-0808">Transferase</keyword>
<evidence type="ECO:0000256" key="13">
    <source>
        <dbReference type="SAM" id="MobiDB-lite"/>
    </source>
</evidence>
<dbReference type="EMBL" id="KP869608">
    <property type="protein sequence ID" value="AKC94880.1"/>
    <property type="molecule type" value="Genomic_DNA"/>
</dbReference>
<dbReference type="Pfam" id="PF04983">
    <property type="entry name" value="RNA_pol_Rpb1_3"/>
    <property type="match status" value="1"/>
</dbReference>
<evidence type="ECO:0000256" key="10">
    <source>
        <dbReference type="ARBA" id="ARBA00023125"/>
    </source>
</evidence>
<dbReference type="Gene3D" id="2.40.40.20">
    <property type="match status" value="1"/>
</dbReference>
<evidence type="ECO:0000256" key="5">
    <source>
        <dbReference type="ARBA" id="ARBA00022679"/>
    </source>
</evidence>
<keyword evidence="4" id="KW-0963">Cytoplasm</keyword>
<dbReference type="InterPro" id="IPR045867">
    <property type="entry name" value="DNA-dir_RpoC_beta_prime"/>
</dbReference>